<proteinExistence type="predicted"/>
<accession>A0A4Z2FNL1</accession>
<keyword evidence="6" id="KW-0732">Signal</keyword>
<dbReference type="AlphaFoldDB" id="A0A4Z2FNL1"/>
<evidence type="ECO:0000256" key="3">
    <source>
        <dbReference type="ARBA" id="ARBA00022475"/>
    </source>
</evidence>
<keyword evidence="7" id="KW-0677">Repeat</keyword>
<dbReference type="PROSITE" id="PS00022">
    <property type="entry name" value="EGF_1"/>
    <property type="match status" value="1"/>
</dbReference>
<evidence type="ECO:0000256" key="8">
    <source>
        <dbReference type="ARBA" id="ARBA00022989"/>
    </source>
</evidence>
<keyword evidence="11" id="KW-0325">Glycoprotein</keyword>
<evidence type="ECO:0000256" key="10">
    <source>
        <dbReference type="ARBA" id="ARBA00023157"/>
    </source>
</evidence>
<dbReference type="Pfam" id="PF23301">
    <property type="entry name" value="EGF_PEAR1L"/>
    <property type="match status" value="1"/>
</dbReference>
<evidence type="ECO:0000256" key="9">
    <source>
        <dbReference type="ARBA" id="ARBA00023136"/>
    </source>
</evidence>
<dbReference type="Gene3D" id="2.10.25.10">
    <property type="entry name" value="Laminin"/>
    <property type="match status" value="1"/>
</dbReference>
<keyword evidence="10" id="KW-1015">Disulfide bond</keyword>
<dbReference type="FunFam" id="2.10.25.10:FF:000114">
    <property type="entry name" value="Multiple epidermal growth factor-like domains protein 11"/>
    <property type="match status" value="1"/>
</dbReference>
<keyword evidence="9" id="KW-0472">Membrane</keyword>
<keyword evidence="3" id="KW-1003">Cell membrane</keyword>
<name>A0A4Z2FNL1_9TELE</name>
<dbReference type="Proteomes" id="UP000314294">
    <property type="component" value="Unassembled WGS sequence"/>
</dbReference>
<evidence type="ECO:0000256" key="6">
    <source>
        <dbReference type="ARBA" id="ARBA00022729"/>
    </source>
</evidence>
<dbReference type="PROSITE" id="PS51041">
    <property type="entry name" value="EMI"/>
    <property type="match status" value="1"/>
</dbReference>
<dbReference type="EMBL" id="SRLO01001016">
    <property type="protein sequence ID" value="TNN42738.1"/>
    <property type="molecule type" value="Genomic_DNA"/>
</dbReference>
<dbReference type="InterPro" id="IPR057138">
    <property type="entry name" value="EGF_PEAR1L-like"/>
</dbReference>
<protein>
    <submittedName>
        <fullName evidence="13">Multiple epidermal growth factor-like domains protein 10</fullName>
    </submittedName>
</protein>
<evidence type="ECO:0000313" key="14">
    <source>
        <dbReference type="Proteomes" id="UP000314294"/>
    </source>
</evidence>
<evidence type="ECO:0000313" key="13">
    <source>
        <dbReference type="EMBL" id="TNN42738.1"/>
    </source>
</evidence>
<dbReference type="InterPro" id="IPR052485">
    <property type="entry name" value="MEGF_diff_regulators"/>
</dbReference>
<dbReference type="OrthoDB" id="409374at2759"/>
<dbReference type="PANTHER" id="PTHR24052:SF13">
    <property type="entry name" value="MULTIPLE EGF LIKE DOMAINS 11"/>
    <property type="match status" value="1"/>
</dbReference>
<feature type="domain" description="EMI" evidence="12">
    <location>
        <begin position="1"/>
        <end position="49"/>
    </location>
</feature>
<dbReference type="PANTHER" id="PTHR24052">
    <property type="entry name" value="DELTA-RELATED"/>
    <property type="match status" value="1"/>
</dbReference>
<sequence length="92" mass="10133">MDLFAECLIRPPVCRVSYRTAYRRGEKTMHRRKSQCCPGFLEDGEICAPHCAASCVHGRCVAPNTCQCEPGWGGSNCSSGPLGYQVEPLLRL</sequence>
<dbReference type="PROSITE" id="PS01186">
    <property type="entry name" value="EGF_2"/>
    <property type="match status" value="1"/>
</dbReference>
<keyword evidence="5" id="KW-0812">Transmembrane</keyword>
<evidence type="ECO:0000256" key="4">
    <source>
        <dbReference type="ARBA" id="ARBA00022536"/>
    </source>
</evidence>
<keyword evidence="4" id="KW-0245">EGF-like domain</keyword>
<evidence type="ECO:0000256" key="5">
    <source>
        <dbReference type="ARBA" id="ARBA00022692"/>
    </source>
</evidence>
<reference evidence="13 14" key="1">
    <citation type="submission" date="2019-03" db="EMBL/GenBank/DDBJ databases">
        <title>First draft genome of Liparis tanakae, snailfish: a comprehensive survey of snailfish specific genes.</title>
        <authorList>
            <person name="Kim W."/>
            <person name="Song I."/>
            <person name="Jeong J.-H."/>
            <person name="Kim D."/>
            <person name="Kim S."/>
            <person name="Ryu S."/>
            <person name="Song J.Y."/>
            <person name="Lee S.K."/>
        </authorList>
    </citation>
    <scope>NUCLEOTIDE SEQUENCE [LARGE SCALE GENOMIC DNA]</scope>
    <source>
        <tissue evidence="13">Muscle</tissue>
    </source>
</reference>
<evidence type="ECO:0000259" key="12">
    <source>
        <dbReference type="PROSITE" id="PS51041"/>
    </source>
</evidence>
<gene>
    <name evidence="13" type="primary">MEGF10_1</name>
    <name evidence="13" type="ORF">EYF80_047064</name>
</gene>
<comment type="caution">
    <text evidence="13">The sequence shown here is derived from an EMBL/GenBank/DDBJ whole genome shotgun (WGS) entry which is preliminary data.</text>
</comment>
<evidence type="ECO:0000256" key="1">
    <source>
        <dbReference type="ARBA" id="ARBA00004167"/>
    </source>
</evidence>
<keyword evidence="14" id="KW-1185">Reference proteome</keyword>
<keyword evidence="8" id="KW-1133">Transmembrane helix</keyword>
<comment type="subcellular location">
    <subcellularLocation>
        <location evidence="2">Cell membrane</location>
    </subcellularLocation>
    <subcellularLocation>
        <location evidence="1">Membrane</location>
        <topology evidence="1">Single-pass membrane protein</topology>
    </subcellularLocation>
</comment>
<dbReference type="InterPro" id="IPR000742">
    <property type="entry name" value="EGF"/>
</dbReference>
<dbReference type="InterPro" id="IPR011489">
    <property type="entry name" value="EMI_domain"/>
</dbReference>
<dbReference type="GO" id="GO:0005886">
    <property type="term" value="C:plasma membrane"/>
    <property type="evidence" value="ECO:0007669"/>
    <property type="project" value="UniProtKB-SubCell"/>
</dbReference>
<evidence type="ECO:0000256" key="2">
    <source>
        <dbReference type="ARBA" id="ARBA00004236"/>
    </source>
</evidence>
<organism evidence="13 14">
    <name type="scientific">Liparis tanakae</name>
    <name type="common">Tanaka's snailfish</name>
    <dbReference type="NCBI Taxonomy" id="230148"/>
    <lineage>
        <taxon>Eukaryota</taxon>
        <taxon>Metazoa</taxon>
        <taxon>Chordata</taxon>
        <taxon>Craniata</taxon>
        <taxon>Vertebrata</taxon>
        <taxon>Euteleostomi</taxon>
        <taxon>Actinopterygii</taxon>
        <taxon>Neopterygii</taxon>
        <taxon>Teleostei</taxon>
        <taxon>Neoteleostei</taxon>
        <taxon>Acanthomorphata</taxon>
        <taxon>Eupercaria</taxon>
        <taxon>Perciformes</taxon>
        <taxon>Cottioidei</taxon>
        <taxon>Cottales</taxon>
        <taxon>Liparidae</taxon>
        <taxon>Liparis</taxon>
    </lineage>
</organism>
<evidence type="ECO:0000256" key="11">
    <source>
        <dbReference type="ARBA" id="ARBA00023180"/>
    </source>
</evidence>
<evidence type="ECO:0000256" key="7">
    <source>
        <dbReference type="ARBA" id="ARBA00022737"/>
    </source>
</evidence>
<dbReference type="Pfam" id="PF07546">
    <property type="entry name" value="EMI"/>
    <property type="match status" value="1"/>
</dbReference>